<dbReference type="PANTHER" id="PTHR21683:SF2">
    <property type="entry name" value="COILED-COIL DOMAIN-CONTAINING PROTEIN 42 LIKE-2-LIKE"/>
    <property type="match status" value="1"/>
</dbReference>
<dbReference type="InterPro" id="IPR051147">
    <property type="entry name" value="CFAP_domain-containing"/>
</dbReference>
<feature type="domain" description="DUF4200" evidence="4">
    <location>
        <begin position="67"/>
        <end position="183"/>
    </location>
</feature>
<name>A0A232FJ78_9HYME</name>
<evidence type="ECO:0000256" key="3">
    <source>
        <dbReference type="SAM" id="MobiDB-lite"/>
    </source>
</evidence>
<feature type="coiled-coil region" evidence="2">
    <location>
        <begin position="208"/>
        <end position="256"/>
    </location>
</feature>
<dbReference type="PANTHER" id="PTHR21683">
    <property type="entry name" value="COILED-COIL DOMAIN-CONTAINING PROTEIN 42 LIKE-2-LIKE-RELATED"/>
    <property type="match status" value="1"/>
</dbReference>
<evidence type="ECO:0000313" key="6">
    <source>
        <dbReference type="Proteomes" id="UP000215335"/>
    </source>
</evidence>
<dbReference type="GO" id="GO:0005856">
    <property type="term" value="C:cytoskeleton"/>
    <property type="evidence" value="ECO:0007669"/>
    <property type="project" value="UniProtKB-ARBA"/>
</dbReference>
<accession>A0A232FJ78</accession>
<organism evidence="5 6">
    <name type="scientific">Trichomalopsis sarcophagae</name>
    <dbReference type="NCBI Taxonomy" id="543379"/>
    <lineage>
        <taxon>Eukaryota</taxon>
        <taxon>Metazoa</taxon>
        <taxon>Ecdysozoa</taxon>
        <taxon>Arthropoda</taxon>
        <taxon>Hexapoda</taxon>
        <taxon>Insecta</taxon>
        <taxon>Pterygota</taxon>
        <taxon>Neoptera</taxon>
        <taxon>Endopterygota</taxon>
        <taxon>Hymenoptera</taxon>
        <taxon>Apocrita</taxon>
        <taxon>Proctotrupomorpha</taxon>
        <taxon>Chalcidoidea</taxon>
        <taxon>Pteromalidae</taxon>
        <taxon>Pteromalinae</taxon>
        <taxon>Trichomalopsis</taxon>
    </lineage>
</organism>
<dbReference type="OrthoDB" id="10264298at2759"/>
<dbReference type="STRING" id="543379.A0A232FJ78"/>
<sequence length="379" mass="45909">MERSYILSELKIWFLFEFLHAIHPFIFHYNEQFFVEQKQNFPKSLNTFRRHYPEWDLVKGEPEIELMRVRRELLTADLELQAKREEHQQRRELANRQWQELREKENLLRRSFLRFDEFVKENREKRERAVRKIRDEKERQKIREAEIAELEKNLEYLEKVRDEMQNYVEEYKPFQQYLETVLETKEFQSIAEIFNRYETLIAARATLVQNQDDNLQALENTTAQLQKMTEEKSQSLMDLNSRLAQLQSRHEQARAKSLHWETVVSKVKEVASRKELEETQVRACIWNLYRQICRRKGVAVEAKRDDLEQQLLHVKRTILELGKIVSAAKRKTAREEKQKKLERTAAANKDEKCPADLRREETRSSFRSSFDGTRSFRRN</sequence>
<dbReference type="Proteomes" id="UP000215335">
    <property type="component" value="Unassembled WGS sequence"/>
</dbReference>
<evidence type="ECO:0000256" key="1">
    <source>
        <dbReference type="ARBA" id="ARBA00023054"/>
    </source>
</evidence>
<gene>
    <name evidence="5" type="ORF">TSAR_007321</name>
</gene>
<evidence type="ECO:0000259" key="4">
    <source>
        <dbReference type="Pfam" id="PF13863"/>
    </source>
</evidence>
<keyword evidence="6" id="KW-1185">Reference proteome</keyword>
<feature type="coiled-coil region" evidence="2">
    <location>
        <begin position="66"/>
        <end position="170"/>
    </location>
</feature>
<dbReference type="InterPro" id="IPR025252">
    <property type="entry name" value="DUF4200"/>
</dbReference>
<feature type="compositionally biased region" description="Basic and acidic residues" evidence="3">
    <location>
        <begin position="333"/>
        <end position="364"/>
    </location>
</feature>
<keyword evidence="1 2" id="KW-0175">Coiled coil</keyword>
<evidence type="ECO:0000256" key="2">
    <source>
        <dbReference type="SAM" id="Coils"/>
    </source>
</evidence>
<evidence type="ECO:0000313" key="5">
    <source>
        <dbReference type="EMBL" id="OXU30518.1"/>
    </source>
</evidence>
<reference evidence="5 6" key="1">
    <citation type="journal article" date="2017" name="Curr. Biol.">
        <title>The Evolution of Venom by Co-option of Single-Copy Genes.</title>
        <authorList>
            <person name="Martinson E.O."/>
            <person name="Mrinalini"/>
            <person name="Kelkar Y.D."/>
            <person name="Chang C.H."/>
            <person name="Werren J.H."/>
        </authorList>
    </citation>
    <scope>NUCLEOTIDE SEQUENCE [LARGE SCALE GENOMIC DNA]</scope>
    <source>
        <strain evidence="5 6">Alberta</strain>
        <tissue evidence="5">Whole body</tissue>
    </source>
</reference>
<comment type="caution">
    <text evidence="5">The sequence shown here is derived from an EMBL/GenBank/DDBJ whole genome shotgun (WGS) entry which is preliminary data.</text>
</comment>
<feature type="region of interest" description="Disordered" evidence="3">
    <location>
        <begin position="329"/>
        <end position="379"/>
    </location>
</feature>
<proteinExistence type="predicted"/>
<dbReference type="Pfam" id="PF13863">
    <property type="entry name" value="DUF4200"/>
    <property type="match status" value="1"/>
</dbReference>
<dbReference type="EMBL" id="NNAY01000153">
    <property type="protein sequence ID" value="OXU30518.1"/>
    <property type="molecule type" value="Genomic_DNA"/>
</dbReference>
<dbReference type="AlphaFoldDB" id="A0A232FJ78"/>
<protein>
    <recommendedName>
        <fullName evidence="4">DUF4200 domain-containing protein</fullName>
    </recommendedName>
</protein>